<keyword evidence="4" id="KW-0067">ATP-binding</keyword>
<dbReference type="SUPFAM" id="SSF56112">
    <property type="entry name" value="Protein kinase-like (PK-like)"/>
    <property type="match status" value="1"/>
</dbReference>
<dbReference type="EMBL" id="OC940553">
    <property type="protein sequence ID" value="CAD7661967.1"/>
    <property type="molecule type" value="Genomic_DNA"/>
</dbReference>
<accession>A0A7R9QXC4</accession>
<dbReference type="AlphaFoldDB" id="A0A7R9QXC4"/>
<dbReference type="InterPro" id="IPR011009">
    <property type="entry name" value="Kinase-like_dom_sf"/>
</dbReference>
<evidence type="ECO:0000256" key="1">
    <source>
        <dbReference type="ARBA" id="ARBA00022679"/>
    </source>
</evidence>
<sequence>DLKPDNILIALKVKNRRFIKLGDFGLATLNSSSLGCHATGVGTLRYMAPEFSEIEYLFGI</sequence>
<dbReference type="EMBL" id="CAJPVJ010025728">
    <property type="protein sequence ID" value="CAG2179103.1"/>
    <property type="molecule type" value="Genomic_DNA"/>
</dbReference>
<evidence type="ECO:0000313" key="7">
    <source>
        <dbReference type="Proteomes" id="UP000728032"/>
    </source>
</evidence>
<evidence type="ECO:0000256" key="3">
    <source>
        <dbReference type="ARBA" id="ARBA00022777"/>
    </source>
</evidence>
<dbReference type="Proteomes" id="UP000728032">
    <property type="component" value="Unassembled WGS sequence"/>
</dbReference>
<dbReference type="GO" id="GO:0005634">
    <property type="term" value="C:nucleus"/>
    <property type="evidence" value="ECO:0007669"/>
    <property type="project" value="TreeGrafter"/>
</dbReference>
<name>A0A7R9QXC4_9ACAR</name>
<dbReference type="PANTHER" id="PTHR11042">
    <property type="entry name" value="EUKARYOTIC TRANSLATION INITIATION FACTOR 2-ALPHA KINASE EIF2-ALPHA KINASE -RELATED"/>
    <property type="match status" value="1"/>
</dbReference>
<feature type="domain" description="Protein kinase" evidence="5">
    <location>
        <begin position="1"/>
        <end position="60"/>
    </location>
</feature>
<keyword evidence="1" id="KW-0808">Transferase</keyword>
<dbReference type="PROSITE" id="PS50011">
    <property type="entry name" value="PROTEIN_KINASE_DOM"/>
    <property type="match status" value="1"/>
</dbReference>
<evidence type="ECO:0000259" key="5">
    <source>
        <dbReference type="PROSITE" id="PS50011"/>
    </source>
</evidence>
<evidence type="ECO:0000256" key="2">
    <source>
        <dbReference type="ARBA" id="ARBA00022741"/>
    </source>
</evidence>
<keyword evidence="7" id="KW-1185">Reference proteome</keyword>
<dbReference type="GO" id="GO:0005524">
    <property type="term" value="F:ATP binding"/>
    <property type="evidence" value="ECO:0007669"/>
    <property type="project" value="UniProtKB-KW"/>
</dbReference>
<keyword evidence="2" id="KW-0547">Nucleotide-binding</keyword>
<feature type="non-terminal residue" evidence="6">
    <location>
        <position position="1"/>
    </location>
</feature>
<dbReference type="InterPro" id="IPR050339">
    <property type="entry name" value="CC_SR_Kinase"/>
</dbReference>
<dbReference type="GO" id="GO:0004672">
    <property type="term" value="F:protein kinase activity"/>
    <property type="evidence" value="ECO:0007669"/>
    <property type="project" value="InterPro"/>
</dbReference>
<dbReference type="InterPro" id="IPR000719">
    <property type="entry name" value="Prot_kinase_dom"/>
</dbReference>
<organism evidence="6">
    <name type="scientific">Oppiella nova</name>
    <dbReference type="NCBI Taxonomy" id="334625"/>
    <lineage>
        <taxon>Eukaryota</taxon>
        <taxon>Metazoa</taxon>
        <taxon>Ecdysozoa</taxon>
        <taxon>Arthropoda</taxon>
        <taxon>Chelicerata</taxon>
        <taxon>Arachnida</taxon>
        <taxon>Acari</taxon>
        <taxon>Acariformes</taxon>
        <taxon>Sarcoptiformes</taxon>
        <taxon>Oribatida</taxon>
        <taxon>Brachypylina</taxon>
        <taxon>Oppioidea</taxon>
        <taxon>Oppiidae</taxon>
        <taxon>Oppiella</taxon>
    </lineage>
</organism>
<keyword evidence="3" id="KW-0418">Kinase</keyword>
<dbReference type="Gene3D" id="1.10.510.10">
    <property type="entry name" value="Transferase(Phosphotransferase) domain 1"/>
    <property type="match status" value="1"/>
</dbReference>
<evidence type="ECO:0000256" key="4">
    <source>
        <dbReference type="ARBA" id="ARBA00022840"/>
    </source>
</evidence>
<evidence type="ECO:0000313" key="6">
    <source>
        <dbReference type="EMBL" id="CAD7661967.1"/>
    </source>
</evidence>
<protein>
    <recommendedName>
        <fullName evidence="5">Protein kinase domain-containing protein</fullName>
    </recommendedName>
</protein>
<dbReference type="OrthoDB" id="6488137at2759"/>
<proteinExistence type="predicted"/>
<dbReference type="GO" id="GO:0005737">
    <property type="term" value="C:cytoplasm"/>
    <property type="evidence" value="ECO:0007669"/>
    <property type="project" value="TreeGrafter"/>
</dbReference>
<reference evidence="6" key="1">
    <citation type="submission" date="2020-11" db="EMBL/GenBank/DDBJ databases">
        <authorList>
            <person name="Tran Van P."/>
        </authorList>
    </citation>
    <scope>NUCLEOTIDE SEQUENCE</scope>
</reference>
<dbReference type="Pfam" id="PF00069">
    <property type="entry name" value="Pkinase"/>
    <property type="match status" value="1"/>
</dbReference>
<gene>
    <name evidence="6" type="ORF">ONB1V03_LOCUS18527</name>
</gene>